<dbReference type="Pfam" id="PF06884">
    <property type="entry name" value="DUF1264"/>
    <property type="match status" value="1"/>
</dbReference>
<evidence type="ECO:0000256" key="2">
    <source>
        <dbReference type="SAM" id="MobiDB-lite"/>
    </source>
</evidence>
<accession>A0A4Y7SJP4</accession>
<dbReference type="OrthoDB" id="1901244at2759"/>
<dbReference type="AlphaFoldDB" id="A0A4Y7SJP4"/>
<dbReference type="STRING" id="71717.A0A4Y7SJP4"/>
<sequence length="211" mass="24106">MLQSFGPVNNVCAFLNAFHTYAEEPGRYVEACHYCSHLNEDLRQCLIYDSPEKNARLIGVEYMVSPKVYETLDSDERKLWHSHEYEVKSGMLIMPSPLSTSGIPVPTAIWEQAENAAMKEVIGWYGKTYHFWQVDRGDKLPLGMPKLMGSFTEKESLPPGFDQALEARDKRYGSDCRHKEEIRKDILSPELHPDADTLNVNSARSKQSHLN</sequence>
<dbReference type="InterPro" id="IPR010686">
    <property type="entry name" value="OBAP-like"/>
</dbReference>
<dbReference type="PANTHER" id="PTHR31360">
    <property type="match status" value="1"/>
</dbReference>
<comment type="similarity">
    <text evidence="1">Belongs to the OBAP family.</text>
</comment>
<gene>
    <name evidence="3" type="ORF">FA13DRAFT_91902</name>
</gene>
<comment type="caution">
    <text evidence="3">The sequence shown here is derived from an EMBL/GenBank/DDBJ whole genome shotgun (WGS) entry which is preliminary data.</text>
</comment>
<feature type="compositionally biased region" description="Polar residues" evidence="2">
    <location>
        <begin position="198"/>
        <end position="211"/>
    </location>
</feature>
<reference evidence="3 4" key="1">
    <citation type="journal article" date="2019" name="Nat. Ecol. Evol.">
        <title>Megaphylogeny resolves global patterns of mushroom evolution.</title>
        <authorList>
            <person name="Varga T."/>
            <person name="Krizsan K."/>
            <person name="Foldi C."/>
            <person name="Dima B."/>
            <person name="Sanchez-Garcia M."/>
            <person name="Sanchez-Ramirez S."/>
            <person name="Szollosi G.J."/>
            <person name="Szarkandi J.G."/>
            <person name="Papp V."/>
            <person name="Albert L."/>
            <person name="Andreopoulos W."/>
            <person name="Angelini C."/>
            <person name="Antonin V."/>
            <person name="Barry K.W."/>
            <person name="Bougher N.L."/>
            <person name="Buchanan P."/>
            <person name="Buyck B."/>
            <person name="Bense V."/>
            <person name="Catcheside P."/>
            <person name="Chovatia M."/>
            <person name="Cooper J."/>
            <person name="Damon W."/>
            <person name="Desjardin D."/>
            <person name="Finy P."/>
            <person name="Geml J."/>
            <person name="Haridas S."/>
            <person name="Hughes K."/>
            <person name="Justo A."/>
            <person name="Karasinski D."/>
            <person name="Kautmanova I."/>
            <person name="Kiss B."/>
            <person name="Kocsube S."/>
            <person name="Kotiranta H."/>
            <person name="LaButti K.M."/>
            <person name="Lechner B.E."/>
            <person name="Liimatainen K."/>
            <person name="Lipzen A."/>
            <person name="Lukacs Z."/>
            <person name="Mihaltcheva S."/>
            <person name="Morgado L.N."/>
            <person name="Niskanen T."/>
            <person name="Noordeloos M.E."/>
            <person name="Ohm R.A."/>
            <person name="Ortiz-Santana B."/>
            <person name="Ovrebo C."/>
            <person name="Racz N."/>
            <person name="Riley R."/>
            <person name="Savchenko A."/>
            <person name="Shiryaev A."/>
            <person name="Soop K."/>
            <person name="Spirin V."/>
            <person name="Szebenyi C."/>
            <person name="Tomsovsky M."/>
            <person name="Tulloss R.E."/>
            <person name="Uehling J."/>
            <person name="Grigoriev I.V."/>
            <person name="Vagvolgyi C."/>
            <person name="Papp T."/>
            <person name="Martin F.M."/>
            <person name="Miettinen O."/>
            <person name="Hibbett D.S."/>
            <person name="Nagy L.G."/>
        </authorList>
    </citation>
    <scope>NUCLEOTIDE SEQUENCE [LARGE SCALE GENOMIC DNA]</scope>
    <source>
        <strain evidence="3 4">FP101781</strain>
    </source>
</reference>
<dbReference type="EMBL" id="QPFP01000102">
    <property type="protein sequence ID" value="TEB21824.1"/>
    <property type="molecule type" value="Genomic_DNA"/>
</dbReference>
<organism evidence="3 4">
    <name type="scientific">Coprinellus micaceus</name>
    <name type="common">Glistening ink-cap mushroom</name>
    <name type="synonym">Coprinus micaceus</name>
    <dbReference type="NCBI Taxonomy" id="71717"/>
    <lineage>
        <taxon>Eukaryota</taxon>
        <taxon>Fungi</taxon>
        <taxon>Dikarya</taxon>
        <taxon>Basidiomycota</taxon>
        <taxon>Agaricomycotina</taxon>
        <taxon>Agaricomycetes</taxon>
        <taxon>Agaricomycetidae</taxon>
        <taxon>Agaricales</taxon>
        <taxon>Agaricineae</taxon>
        <taxon>Psathyrellaceae</taxon>
        <taxon>Coprinellus</taxon>
    </lineage>
</organism>
<proteinExistence type="inferred from homology"/>
<feature type="region of interest" description="Disordered" evidence="2">
    <location>
        <begin position="187"/>
        <end position="211"/>
    </location>
</feature>
<keyword evidence="4" id="KW-1185">Reference proteome</keyword>
<name>A0A4Y7SJP4_COPMI</name>
<evidence type="ECO:0000313" key="3">
    <source>
        <dbReference type="EMBL" id="TEB21824.1"/>
    </source>
</evidence>
<dbReference type="PANTHER" id="PTHR31360:SF0">
    <property type="entry name" value="OIL BODY-ASSOCIATED PROTEIN 1B"/>
    <property type="match status" value="1"/>
</dbReference>
<protein>
    <submittedName>
        <fullName evidence="3">DUF1264 domain-containing protein</fullName>
    </submittedName>
</protein>
<dbReference type="Proteomes" id="UP000298030">
    <property type="component" value="Unassembled WGS sequence"/>
</dbReference>
<evidence type="ECO:0000256" key="1">
    <source>
        <dbReference type="ARBA" id="ARBA00009740"/>
    </source>
</evidence>
<evidence type="ECO:0000313" key="4">
    <source>
        <dbReference type="Proteomes" id="UP000298030"/>
    </source>
</evidence>